<dbReference type="Gene3D" id="1.10.8.420">
    <property type="entry name" value="RecR Domain 1"/>
    <property type="match status" value="1"/>
</dbReference>
<feature type="zinc finger region" description="C4-type" evidence="7">
    <location>
        <begin position="57"/>
        <end position="72"/>
    </location>
</feature>
<dbReference type="GO" id="GO:0003677">
    <property type="term" value="F:DNA binding"/>
    <property type="evidence" value="ECO:0007669"/>
    <property type="project" value="UniProtKB-UniRule"/>
</dbReference>
<dbReference type="PROSITE" id="PS01300">
    <property type="entry name" value="RECR"/>
    <property type="match status" value="1"/>
</dbReference>
<evidence type="ECO:0000259" key="8">
    <source>
        <dbReference type="PROSITE" id="PS50880"/>
    </source>
</evidence>
<comment type="similarity">
    <text evidence="7">Belongs to the RecR family.</text>
</comment>
<gene>
    <name evidence="7" type="primary">recR</name>
    <name evidence="9" type="ORF">COT66_01950</name>
</gene>
<evidence type="ECO:0000313" key="10">
    <source>
        <dbReference type="Proteomes" id="UP000231214"/>
    </source>
</evidence>
<evidence type="ECO:0000256" key="2">
    <source>
        <dbReference type="ARBA" id="ARBA00022763"/>
    </source>
</evidence>
<dbReference type="PANTHER" id="PTHR30446:SF0">
    <property type="entry name" value="RECOMBINATION PROTEIN RECR"/>
    <property type="match status" value="1"/>
</dbReference>
<evidence type="ECO:0000256" key="7">
    <source>
        <dbReference type="HAMAP-Rule" id="MF_00017"/>
    </source>
</evidence>
<dbReference type="AlphaFoldDB" id="A0A2M6XAS3"/>
<keyword evidence="5 7" id="KW-0233">DNA recombination</keyword>
<dbReference type="GO" id="GO:0008270">
    <property type="term" value="F:zinc ion binding"/>
    <property type="evidence" value="ECO:0007669"/>
    <property type="project" value="UniProtKB-KW"/>
</dbReference>
<comment type="function">
    <text evidence="7">May play a role in DNA repair. It seems to be involved in an RecBC-independent recombinational process of DNA repair. It may act with RecF and RecO.</text>
</comment>
<name>A0A2M6XAS3_9BACT</name>
<dbReference type="Gene3D" id="3.40.1360.10">
    <property type="match status" value="1"/>
</dbReference>
<evidence type="ECO:0000256" key="6">
    <source>
        <dbReference type="ARBA" id="ARBA00023204"/>
    </source>
</evidence>
<sequence>MNLPRPIRKLIESFEKLPGIGPKTAQRLTFYLLHVPQDQLDEFAQSLTSLKKATVLCSRCFNVAETDPCPVCQDDRRDKTVICVVEQPLDVLALEKTNHYQGLYHVLHGAISPLNNIGPDELYISQFVSRVKKSWQNGAAVKEVILGTNANMEGEATAMYIKNQLNSLMVTGDGLPAGKAGLRVTRLGQGLPTGGDLEYADEVTLSRALEGRRKY</sequence>
<dbReference type="Proteomes" id="UP000231214">
    <property type="component" value="Unassembled WGS sequence"/>
</dbReference>
<evidence type="ECO:0000256" key="3">
    <source>
        <dbReference type="ARBA" id="ARBA00022771"/>
    </source>
</evidence>
<evidence type="ECO:0000256" key="4">
    <source>
        <dbReference type="ARBA" id="ARBA00022833"/>
    </source>
</evidence>
<keyword evidence="3 7" id="KW-0863">Zinc-finger</keyword>
<dbReference type="InterPro" id="IPR023627">
    <property type="entry name" value="Rcmb_RecR"/>
</dbReference>
<evidence type="ECO:0000256" key="1">
    <source>
        <dbReference type="ARBA" id="ARBA00022723"/>
    </source>
</evidence>
<evidence type="ECO:0000313" key="9">
    <source>
        <dbReference type="EMBL" id="PIU02099.1"/>
    </source>
</evidence>
<dbReference type="PROSITE" id="PS50880">
    <property type="entry name" value="TOPRIM"/>
    <property type="match status" value="1"/>
</dbReference>
<dbReference type="HAMAP" id="MF_00017">
    <property type="entry name" value="RecR"/>
    <property type="match status" value="1"/>
</dbReference>
<dbReference type="PANTHER" id="PTHR30446">
    <property type="entry name" value="RECOMBINATION PROTEIN RECR"/>
    <property type="match status" value="1"/>
</dbReference>
<dbReference type="Pfam" id="PF21175">
    <property type="entry name" value="RecR_C"/>
    <property type="match status" value="1"/>
</dbReference>
<proteinExistence type="inferred from homology"/>
<dbReference type="EMBL" id="PEZK01000028">
    <property type="protein sequence ID" value="PIU02099.1"/>
    <property type="molecule type" value="Genomic_DNA"/>
</dbReference>
<dbReference type="GO" id="GO:0006310">
    <property type="term" value="P:DNA recombination"/>
    <property type="evidence" value="ECO:0007669"/>
    <property type="project" value="UniProtKB-UniRule"/>
</dbReference>
<dbReference type="InterPro" id="IPR006171">
    <property type="entry name" value="TOPRIM_dom"/>
</dbReference>
<protein>
    <recommendedName>
        <fullName evidence="7">Recombination protein RecR</fullName>
    </recommendedName>
</protein>
<dbReference type="InterPro" id="IPR034137">
    <property type="entry name" value="TOPRIM_RecR"/>
</dbReference>
<keyword evidence="6 7" id="KW-0234">DNA repair</keyword>
<keyword evidence="2 7" id="KW-0227">DNA damage</keyword>
<comment type="caution">
    <text evidence="9">The sequence shown here is derived from an EMBL/GenBank/DDBJ whole genome shotgun (WGS) entry which is preliminary data.</text>
</comment>
<dbReference type="CDD" id="cd01025">
    <property type="entry name" value="TOPRIM_recR"/>
    <property type="match status" value="1"/>
</dbReference>
<feature type="domain" description="Toprim" evidence="8">
    <location>
        <begin position="80"/>
        <end position="192"/>
    </location>
</feature>
<dbReference type="SMART" id="SM00493">
    <property type="entry name" value="TOPRIM"/>
    <property type="match status" value="1"/>
</dbReference>
<keyword evidence="1 7" id="KW-0479">Metal-binding</keyword>
<dbReference type="SUPFAM" id="SSF111304">
    <property type="entry name" value="Recombination protein RecR"/>
    <property type="match status" value="1"/>
</dbReference>
<organism evidence="9 10">
    <name type="scientific">Candidatus Shapirobacteria bacterium CG09_land_8_20_14_0_10_49_15</name>
    <dbReference type="NCBI Taxonomy" id="1974482"/>
    <lineage>
        <taxon>Bacteria</taxon>
        <taxon>Candidatus Shapironibacteriota</taxon>
    </lineage>
</organism>
<keyword evidence="4 7" id="KW-0862">Zinc</keyword>
<dbReference type="Gene3D" id="6.10.250.240">
    <property type="match status" value="1"/>
</dbReference>
<dbReference type="Pfam" id="PF02132">
    <property type="entry name" value="RecR_ZnF"/>
    <property type="match status" value="1"/>
</dbReference>
<accession>A0A2M6XAS3</accession>
<dbReference type="InterPro" id="IPR000093">
    <property type="entry name" value="DNA_Rcmb_RecR"/>
</dbReference>
<evidence type="ECO:0000256" key="5">
    <source>
        <dbReference type="ARBA" id="ARBA00023172"/>
    </source>
</evidence>
<dbReference type="NCBIfam" id="TIGR00615">
    <property type="entry name" value="recR"/>
    <property type="match status" value="1"/>
</dbReference>
<dbReference type="Pfam" id="PF13662">
    <property type="entry name" value="Toprim_4"/>
    <property type="match status" value="1"/>
</dbReference>
<reference evidence="10" key="1">
    <citation type="submission" date="2017-09" db="EMBL/GenBank/DDBJ databases">
        <title>Depth-based differentiation of microbial function through sediment-hosted aquifers and enrichment of novel symbionts in the deep terrestrial subsurface.</title>
        <authorList>
            <person name="Probst A.J."/>
            <person name="Ladd B."/>
            <person name="Jarett J.K."/>
            <person name="Geller-Mcgrath D.E."/>
            <person name="Sieber C.M.K."/>
            <person name="Emerson J.B."/>
            <person name="Anantharaman K."/>
            <person name="Thomas B.C."/>
            <person name="Malmstrom R."/>
            <person name="Stieglmeier M."/>
            <person name="Klingl A."/>
            <person name="Woyke T."/>
            <person name="Ryan C.M."/>
            <person name="Banfield J.F."/>
        </authorList>
    </citation>
    <scope>NUCLEOTIDE SEQUENCE [LARGE SCALE GENOMIC DNA]</scope>
</reference>
<dbReference type="Pfam" id="PF21176">
    <property type="entry name" value="RecR_HhH"/>
    <property type="match status" value="1"/>
</dbReference>
<dbReference type="GO" id="GO:0006281">
    <property type="term" value="P:DNA repair"/>
    <property type="evidence" value="ECO:0007669"/>
    <property type="project" value="UniProtKB-UniRule"/>
</dbReference>
<dbReference type="InterPro" id="IPR015967">
    <property type="entry name" value="Rcmb_RecR_Znf"/>
</dbReference>